<gene>
    <name evidence="3" type="ORF">J0A68_16795</name>
</gene>
<dbReference type="Proteomes" id="UP000664317">
    <property type="component" value="Unassembled WGS sequence"/>
</dbReference>
<keyword evidence="4" id="KW-1185">Reference proteome</keyword>
<accession>A0ABS3C669</accession>
<proteinExistence type="predicted"/>
<evidence type="ECO:0000313" key="4">
    <source>
        <dbReference type="Proteomes" id="UP000664317"/>
    </source>
</evidence>
<dbReference type="EMBL" id="JAFKCT010000008">
    <property type="protein sequence ID" value="MBN7812615.1"/>
    <property type="molecule type" value="Genomic_DNA"/>
</dbReference>
<name>A0ABS3C669_9BACT</name>
<evidence type="ECO:0000256" key="1">
    <source>
        <dbReference type="SAM" id="MobiDB-lite"/>
    </source>
</evidence>
<keyword evidence="2" id="KW-1133">Transmembrane helix</keyword>
<feature type="region of interest" description="Disordered" evidence="1">
    <location>
        <begin position="589"/>
        <end position="615"/>
    </location>
</feature>
<evidence type="ECO:0000256" key="2">
    <source>
        <dbReference type="SAM" id="Phobius"/>
    </source>
</evidence>
<evidence type="ECO:0000313" key="3">
    <source>
        <dbReference type="EMBL" id="MBN7812615.1"/>
    </source>
</evidence>
<organism evidence="3 4">
    <name type="scientific">Algoriphagus oliviformis</name>
    <dbReference type="NCBI Taxonomy" id="2811231"/>
    <lineage>
        <taxon>Bacteria</taxon>
        <taxon>Pseudomonadati</taxon>
        <taxon>Bacteroidota</taxon>
        <taxon>Cytophagia</taxon>
        <taxon>Cytophagales</taxon>
        <taxon>Cyclobacteriaceae</taxon>
        <taxon>Algoriphagus</taxon>
    </lineage>
</organism>
<protein>
    <submittedName>
        <fullName evidence="3">DUF748 domain-containing protein</fullName>
    </submittedName>
</protein>
<keyword evidence="2" id="KW-0812">Transmembrane</keyword>
<reference evidence="3 4" key="1">
    <citation type="submission" date="2021-03" db="EMBL/GenBank/DDBJ databases">
        <title>novel species isolated from a fishpond in China.</title>
        <authorList>
            <person name="Lu H."/>
            <person name="Cai Z."/>
        </authorList>
    </citation>
    <scope>NUCLEOTIDE SEQUENCE [LARGE SCALE GENOMIC DNA]</scope>
    <source>
        <strain evidence="3 4">H41</strain>
    </source>
</reference>
<sequence>MTPASLPPKKKWSLAKKILLAFGSLALGAGLLLYLNFNKLISSALNKSFESSLISEVYTLKFENLRLNPLQGDISVFNVSFEPKKSADYPYINSYVTLHTESLILKNVDVRHLLESHELMLDRISIKKPRVEMDVNGSNPILFPFKPSKASEEAGKKRTLDSYFLKEFELIDASFHVINSVKKRDFTIENFSVSLLDLLIDQREGEDLISLKNMDISLEKFSGNLTEGPLKHAKFLDFRLMFDSVNLHKNLDTLIFRFRDVQAGIDSLDIHTRDSTFHLQMQRFSLGYLDRSILLKGLSFKPNKTNAEVQKNYRFQTAHFSGTVASLAMLGVDFDSLMYADKVFIEEVVLDSVSAAVYKDNTKPKDLQRFPDYLGQSIAKIENPLRIKSVKATQINLTNEEKKPDGTTAKIHISNGTAEIKNITNLAPEEELHVQAKAYLAERVETTLSLRFSYLKPEFVFDGRLATFDLTHLNPIIKAYSPAEIRNGTADEVTFSGLATKASATGTLKFLYHDLEVDLQLKEQAQWKSSLVTFGANTVLISKNPISDTAPERSVRFTAERDMNKGFVNIIIKSILDGMKETMIMSKENRKEFNQLKRETRREAKKEAREEKGKN</sequence>
<comment type="caution">
    <text evidence="3">The sequence shown here is derived from an EMBL/GenBank/DDBJ whole genome shotgun (WGS) entry which is preliminary data.</text>
</comment>
<dbReference type="RefSeq" id="WP_206579396.1">
    <property type="nucleotide sequence ID" value="NZ_JAFKCT010000008.1"/>
</dbReference>
<keyword evidence="2" id="KW-0472">Membrane</keyword>
<feature type="transmembrane region" description="Helical" evidence="2">
    <location>
        <begin position="18"/>
        <end position="37"/>
    </location>
</feature>